<evidence type="ECO:0000313" key="4">
    <source>
        <dbReference type="EMBL" id="MCO6418081.1"/>
    </source>
</evidence>
<comment type="caution">
    <text evidence="4">The sequence shown here is derived from an EMBL/GenBank/DDBJ whole genome shotgun (WGS) entry which is preliminary data.</text>
</comment>
<evidence type="ECO:0000313" key="5">
    <source>
        <dbReference type="Proteomes" id="UP001523392"/>
    </source>
</evidence>
<keyword evidence="5" id="KW-1185">Reference proteome</keyword>
<evidence type="ECO:0000256" key="2">
    <source>
        <dbReference type="SAM" id="SignalP"/>
    </source>
</evidence>
<keyword evidence="1 2" id="KW-0732">Signal</keyword>
<dbReference type="SUPFAM" id="SSF53850">
    <property type="entry name" value="Periplasmic binding protein-like II"/>
    <property type="match status" value="1"/>
</dbReference>
<proteinExistence type="predicted"/>
<feature type="chain" id="PRO_5046270262" evidence="2">
    <location>
        <begin position="26"/>
        <end position="277"/>
    </location>
</feature>
<dbReference type="Proteomes" id="UP001523392">
    <property type="component" value="Unassembled WGS sequence"/>
</dbReference>
<evidence type="ECO:0000256" key="1">
    <source>
        <dbReference type="ARBA" id="ARBA00022729"/>
    </source>
</evidence>
<sequence>MFRRLLPGAALAAAIAMASAPPALAQNCTPRVADAELVKPRTLVLSTNPTLPPMQYVNAQGQLVGMRVELGTEIARRLCLTPEHVRVEFAAMIPGLAARRWDMINTGMFYTEERQKLMWLVRYEEQAISISVPRGNPRNIRSIEDLAGLTVGVEQGGFEFRRTQDIAKALEAKGLKPITIRPFDNFAVSFQALRVGQLDAAISIDSTAKEYDDRGDFTRAVSGLYGTPINFGFRSQVLALAVAQVLTEMKTDGSFQALLDRFGVKPYEGSFEPVGPG</sequence>
<feature type="domain" description="Solute-binding protein family 3/N-terminal" evidence="3">
    <location>
        <begin position="42"/>
        <end position="266"/>
    </location>
</feature>
<protein>
    <submittedName>
        <fullName evidence="4">ABC transporter substrate-binding protein</fullName>
    </submittedName>
</protein>
<dbReference type="PANTHER" id="PTHR35936:SF17">
    <property type="entry name" value="ARGININE-BINDING EXTRACELLULAR PROTEIN ARTP"/>
    <property type="match status" value="1"/>
</dbReference>
<dbReference type="Pfam" id="PF00497">
    <property type="entry name" value="SBP_bac_3"/>
    <property type="match status" value="1"/>
</dbReference>
<dbReference type="InterPro" id="IPR001638">
    <property type="entry name" value="Solute-binding_3/MltF_N"/>
</dbReference>
<accession>A0ABT1D846</accession>
<name>A0ABT1D846_9PROT</name>
<dbReference type="PANTHER" id="PTHR35936">
    <property type="entry name" value="MEMBRANE-BOUND LYTIC MUREIN TRANSGLYCOSYLASE F"/>
    <property type="match status" value="1"/>
</dbReference>
<dbReference type="Gene3D" id="3.40.190.10">
    <property type="entry name" value="Periplasmic binding protein-like II"/>
    <property type="match status" value="2"/>
</dbReference>
<reference evidence="4 5" key="1">
    <citation type="submission" date="2021-12" db="EMBL/GenBank/DDBJ databases">
        <title>Siccirubricoccus leaddurans sp. nov., a high concentration Zn2+ tolerance bacterium.</title>
        <authorList>
            <person name="Cao Y."/>
        </authorList>
    </citation>
    <scope>NUCLEOTIDE SEQUENCE [LARGE SCALE GENOMIC DNA]</scope>
    <source>
        <strain evidence="4 5">KC 17139</strain>
    </source>
</reference>
<dbReference type="SMART" id="SM00062">
    <property type="entry name" value="PBPb"/>
    <property type="match status" value="1"/>
</dbReference>
<dbReference type="RefSeq" id="WP_252954713.1">
    <property type="nucleotide sequence ID" value="NZ_JAFIRR010000116.1"/>
</dbReference>
<feature type="signal peptide" evidence="2">
    <location>
        <begin position="1"/>
        <end position="25"/>
    </location>
</feature>
<organism evidence="4 5">
    <name type="scientific">Siccirubricoccus soli</name>
    <dbReference type="NCBI Taxonomy" id="2899147"/>
    <lineage>
        <taxon>Bacteria</taxon>
        <taxon>Pseudomonadati</taxon>
        <taxon>Pseudomonadota</taxon>
        <taxon>Alphaproteobacteria</taxon>
        <taxon>Acetobacterales</taxon>
        <taxon>Roseomonadaceae</taxon>
        <taxon>Siccirubricoccus</taxon>
    </lineage>
</organism>
<dbReference type="CDD" id="cd01004">
    <property type="entry name" value="PBP2_MidA_like"/>
    <property type="match status" value="1"/>
</dbReference>
<gene>
    <name evidence="4" type="ORF">JYK14_18210</name>
</gene>
<evidence type="ECO:0000259" key="3">
    <source>
        <dbReference type="SMART" id="SM00062"/>
    </source>
</evidence>
<dbReference type="EMBL" id="JAFIRR010000116">
    <property type="protein sequence ID" value="MCO6418081.1"/>
    <property type="molecule type" value="Genomic_DNA"/>
</dbReference>